<dbReference type="PANTHER" id="PTHR35176:SF6">
    <property type="entry name" value="HEME OXYGENASE HI_0854-RELATED"/>
    <property type="match status" value="1"/>
</dbReference>
<dbReference type="GO" id="GO:0005829">
    <property type="term" value="C:cytosol"/>
    <property type="evidence" value="ECO:0007669"/>
    <property type="project" value="TreeGrafter"/>
</dbReference>
<proteinExistence type="predicted"/>
<evidence type="ECO:0000313" key="4">
    <source>
        <dbReference type="Proteomes" id="UP000198535"/>
    </source>
</evidence>
<evidence type="ECO:0000313" key="3">
    <source>
        <dbReference type="EMBL" id="SFM31410.1"/>
    </source>
</evidence>
<dbReference type="EMBL" id="FOUJ01000001">
    <property type="protein sequence ID" value="SFM31410.1"/>
    <property type="molecule type" value="Genomic_DNA"/>
</dbReference>
<feature type="domain" description="Pyridoxamine 5'-phosphate oxidase N-terminal" evidence="2">
    <location>
        <begin position="37"/>
        <end position="149"/>
    </location>
</feature>
<dbReference type="PANTHER" id="PTHR35176">
    <property type="entry name" value="HEME OXYGENASE HI_0854-RELATED"/>
    <property type="match status" value="1"/>
</dbReference>
<gene>
    <name evidence="3" type="ORF">SAMN04488696_0906</name>
</gene>
<dbReference type="Pfam" id="PF01243">
    <property type="entry name" value="PNPOx_N"/>
    <property type="match status" value="1"/>
</dbReference>
<dbReference type="AlphaFoldDB" id="A0A1I4PVC5"/>
<name>A0A1I4PVC5_9EURY</name>
<keyword evidence="1" id="KW-0560">Oxidoreductase</keyword>
<dbReference type="Proteomes" id="UP000198535">
    <property type="component" value="Unassembled WGS sequence"/>
</dbReference>
<dbReference type="Gene3D" id="2.30.110.10">
    <property type="entry name" value="Electron Transport, Fmn-binding Protein, Chain A"/>
    <property type="match status" value="1"/>
</dbReference>
<dbReference type="GO" id="GO:0070967">
    <property type="term" value="F:coenzyme F420 binding"/>
    <property type="evidence" value="ECO:0007669"/>
    <property type="project" value="TreeGrafter"/>
</dbReference>
<dbReference type="GO" id="GO:0016627">
    <property type="term" value="F:oxidoreductase activity, acting on the CH-CH group of donors"/>
    <property type="evidence" value="ECO:0007669"/>
    <property type="project" value="TreeGrafter"/>
</dbReference>
<reference evidence="4" key="1">
    <citation type="submission" date="2016-10" db="EMBL/GenBank/DDBJ databases">
        <authorList>
            <person name="Varghese N."/>
            <person name="Submissions S."/>
        </authorList>
    </citation>
    <scope>NUCLEOTIDE SEQUENCE [LARGE SCALE GENOMIC DNA]</scope>
    <source>
        <strain evidence="4">Mob M</strain>
    </source>
</reference>
<evidence type="ECO:0000256" key="1">
    <source>
        <dbReference type="ARBA" id="ARBA00023002"/>
    </source>
</evidence>
<dbReference type="SUPFAM" id="SSF50475">
    <property type="entry name" value="FMN-binding split barrel"/>
    <property type="match status" value="1"/>
</dbReference>
<keyword evidence="4" id="KW-1185">Reference proteome</keyword>
<evidence type="ECO:0000259" key="2">
    <source>
        <dbReference type="Pfam" id="PF01243"/>
    </source>
</evidence>
<dbReference type="InterPro" id="IPR052019">
    <property type="entry name" value="F420H2_bilvrd_red/Heme_oxyg"/>
</dbReference>
<protein>
    <submittedName>
        <fullName evidence="3">Pyridoxamine 5'-phosphate oxidase</fullName>
    </submittedName>
</protein>
<organism evidence="3 4">
    <name type="scientific">Methanolobus profundi</name>
    <dbReference type="NCBI Taxonomy" id="487685"/>
    <lineage>
        <taxon>Archaea</taxon>
        <taxon>Methanobacteriati</taxon>
        <taxon>Methanobacteriota</taxon>
        <taxon>Stenosarchaea group</taxon>
        <taxon>Methanomicrobia</taxon>
        <taxon>Methanosarcinales</taxon>
        <taxon>Methanosarcinaceae</taxon>
        <taxon>Methanolobus</taxon>
    </lineage>
</organism>
<dbReference type="InterPro" id="IPR012349">
    <property type="entry name" value="Split_barrel_FMN-bd"/>
</dbReference>
<accession>A0A1I4PVC5</accession>
<dbReference type="STRING" id="487685.SAMN04488696_0906"/>
<sequence length="193" mass="21960">MTEQDTGIPRVQNKVDGSMQKRTFSNSIDEMNDELYEKIIEIVSSCKDMAISTVREDGWPQVNTVSFVNMGPDIYFETSRYTSKAKNIAHDPRVSIAIWPFYEDLLNGCGISLAGYAEEVNDETVAREFHRRLLEKMPELAKITYDGGDKVFPDPNTNLYHIRTTVMSILDFSKGFGHTDLVLFDDNDSANRE</sequence>
<dbReference type="InterPro" id="IPR011576">
    <property type="entry name" value="Pyridox_Oxase_N"/>
</dbReference>